<name>A0A9D1FI96_9BACT</name>
<dbReference type="Proteomes" id="UP000886865">
    <property type="component" value="Unassembled WGS sequence"/>
</dbReference>
<keyword evidence="2" id="KW-0378">Hydrolase</keyword>
<accession>A0A9D1FI96</accession>
<dbReference type="CDD" id="cd00085">
    <property type="entry name" value="HNHc"/>
    <property type="match status" value="1"/>
</dbReference>
<dbReference type="GO" id="GO:0003676">
    <property type="term" value="F:nucleic acid binding"/>
    <property type="evidence" value="ECO:0007669"/>
    <property type="project" value="InterPro"/>
</dbReference>
<reference evidence="2" key="1">
    <citation type="submission" date="2020-10" db="EMBL/GenBank/DDBJ databases">
        <authorList>
            <person name="Gilroy R."/>
        </authorList>
    </citation>
    <scope>NUCLEOTIDE SEQUENCE</scope>
    <source>
        <strain evidence="2">CHK152-2871</strain>
    </source>
</reference>
<organism evidence="2 3">
    <name type="scientific">Candidatus Galligastranaerophilus intestinavium</name>
    <dbReference type="NCBI Taxonomy" id="2840836"/>
    <lineage>
        <taxon>Bacteria</taxon>
        <taxon>Candidatus Galligastranaerophilus</taxon>
    </lineage>
</organism>
<evidence type="ECO:0000259" key="1">
    <source>
        <dbReference type="Pfam" id="PF01844"/>
    </source>
</evidence>
<feature type="domain" description="HNH" evidence="1">
    <location>
        <begin position="284"/>
        <end position="314"/>
    </location>
</feature>
<protein>
    <submittedName>
        <fullName evidence="2">HNH endonuclease</fullName>
    </submittedName>
</protein>
<evidence type="ECO:0000313" key="2">
    <source>
        <dbReference type="EMBL" id="HIS74043.1"/>
    </source>
</evidence>
<comment type="caution">
    <text evidence="2">The sequence shown here is derived from an EMBL/GenBank/DDBJ whole genome shotgun (WGS) entry which is preliminary data.</text>
</comment>
<reference evidence="2" key="2">
    <citation type="journal article" date="2021" name="PeerJ">
        <title>Extensive microbial diversity within the chicken gut microbiome revealed by metagenomics and culture.</title>
        <authorList>
            <person name="Gilroy R."/>
            <person name="Ravi A."/>
            <person name="Getino M."/>
            <person name="Pursley I."/>
            <person name="Horton D.L."/>
            <person name="Alikhan N.F."/>
            <person name="Baker D."/>
            <person name="Gharbi K."/>
            <person name="Hall N."/>
            <person name="Watson M."/>
            <person name="Adriaenssens E.M."/>
            <person name="Foster-Nyarko E."/>
            <person name="Jarju S."/>
            <person name="Secka A."/>
            <person name="Antonio M."/>
            <person name="Oren A."/>
            <person name="Chaudhuri R.R."/>
            <person name="La Ragione R."/>
            <person name="Hildebrand F."/>
            <person name="Pallen M.J."/>
        </authorList>
    </citation>
    <scope>NUCLEOTIDE SEQUENCE</scope>
    <source>
        <strain evidence="2">CHK152-2871</strain>
    </source>
</reference>
<dbReference type="InterPro" id="IPR002711">
    <property type="entry name" value="HNH"/>
</dbReference>
<sequence length="567" mass="64641">MKIDSLKLNFIQNNNRYVQSKRSHVSVPHARYLQNDVFVRSSSAQNISFCGYTFDLKNHRGLPCAYCGDTMLTKRDVDDLVSLKGKKLASRLGMYLGQGRGNISKKHLDAIEFVKLVAKEYPNKTASEILPIVYVRARNKMILKQAQVYSRIEKLGHSVNSDDLIEYISQIKKQDKPIPSDISIEELSYFLIHKTYIKYRKEVIGTITKFAKEQSNSQNNEVWKRIFYESTTLPSSSNDSDALLVKLVSQALRLDPKGNNDIVSINDDAAAVFYSNLLTEFMPTVEHIKPQSSNGADSSSNFLAVHSHCNGKRSSTPFHEYVLANAEILPNVLNYLYYIKTEDLSRANNINKVEYLQGICKTLKEELAPIADMGDIKDFFASLDDICLADKTSLRAPESRALRLKAAGIFEQKIKSSGSESTLRKELDELYIELLKSFTQNLHKSYSKTIKQLFQEQNVFAALAVRHSMQMDERLKLSKIDSVKVNTMLSDKYKDIYAVPLRAELERLLCADTNDKYVDFIDKTMHDLFPYDNIGVYCLKVLANCRNENGIYSVDKIYQTLEKDVFD</sequence>
<gene>
    <name evidence="2" type="ORF">IAA86_03370</name>
</gene>
<evidence type="ECO:0000313" key="3">
    <source>
        <dbReference type="Proteomes" id="UP000886865"/>
    </source>
</evidence>
<dbReference type="Pfam" id="PF01844">
    <property type="entry name" value="HNH"/>
    <property type="match status" value="1"/>
</dbReference>
<dbReference type="EMBL" id="DVJQ01000029">
    <property type="protein sequence ID" value="HIS74043.1"/>
    <property type="molecule type" value="Genomic_DNA"/>
</dbReference>
<proteinExistence type="predicted"/>
<dbReference type="AlphaFoldDB" id="A0A9D1FI96"/>
<dbReference type="InterPro" id="IPR003615">
    <property type="entry name" value="HNH_nuc"/>
</dbReference>
<dbReference type="GO" id="GO:0008270">
    <property type="term" value="F:zinc ion binding"/>
    <property type="evidence" value="ECO:0007669"/>
    <property type="project" value="InterPro"/>
</dbReference>
<dbReference type="GO" id="GO:0004519">
    <property type="term" value="F:endonuclease activity"/>
    <property type="evidence" value="ECO:0007669"/>
    <property type="project" value="UniProtKB-KW"/>
</dbReference>
<dbReference type="Gene3D" id="1.10.30.50">
    <property type="match status" value="1"/>
</dbReference>
<keyword evidence="2" id="KW-0540">Nuclease</keyword>
<keyword evidence="2" id="KW-0255">Endonuclease</keyword>